<reference evidence="6" key="1">
    <citation type="submission" date="2022-08" db="EMBL/GenBank/DDBJ databases">
        <title>Complete genome sequence of 14 non-tuberculosis mycobacteria type-strains.</title>
        <authorList>
            <person name="Igarashi Y."/>
            <person name="Osugi A."/>
            <person name="Mitarai S."/>
        </authorList>
    </citation>
    <scope>NUCLEOTIDE SEQUENCE</scope>
    <source>
        <strain evidence="6">ATCC 51985</strain>
    </source>
</reference>
<evidence type="ECO:0000256" key="2">
    <source>
        <dbReference type="ARBA" id="ARBA00023002"/>
    </source>
</evidence>
<dbReference type="InterPro" id="IPR016161">
    <property type="entry name" value="Ald_DH/histidinol_DH"/>
</dbReference>
<evidence type="ECO:0000313" key="6">
    <source>
        <dbReference type="EMBL" id="ULP41301.1"/>
    </source>
</evidence>
<dbReference type="SUPFAM" id="SSF53720">
    <property type="entry name" value="ALDH-like"/>
    <property type="match status" value="1"/>
</dbReference>
<dbReference type="InterPro" id="IPR016163">
    <property type="entry name" value="Ald_DH_C"/>
</dbReference>
<accession>A0ABY3UNX1</accession>
<dbReference type="PANTHER" id="PTHR42804:SF1">
    <property type="entry name" value="ALDEHYDE DEHYDROGENASE-RELATED"/>
    <property type="match status" value="1"/>
</dbReference>
<dbReference type="PANTHER" id="PTHR42804">
    <property type="entry name" value="ALDEHYDE DEHYDROGENASE"/>
    <property type="match status" value="1"/>
</dbReference>
<comment type="similarity">
    <text evidence="1 4">Belongs to the aldehyde dehydrogenase family.</text>
</comment>
<dbReference type="Gene3D" id="3.40.309.10">
    <property type="entry name" value="Aldehyde Dehydrogenase, Chain A, domain 2"/>
    <property type="match status" value="1"/>
</dbReference>
<keyword evidence="2 4" id="KW-0560">Oxidoreductase</keyword>
<dbReference type="Gene3D" id="3.40.605.10">
    <property type="entry name" value="Aldehyde Dehydrogenase, Chain A, domain 1"/>
    <property type="match status" value="1"/>
</dbReference>
<gene>
    <name evidence="6" type="ORF">MJO58_20870</name>
</gene>
<keyword evidence="7" id="KW-1185">Reference proteome</keyword>
<protein>
    <submittedName>
        <fullName evidence="6">Aldehyde dehydrogenase family protein</fullName>
    </submittedName>
</protein>
<organism evidence="6 7">
    <name type="scientific">Mycobacterium lentiflavum</name>
    <dbReference type="NCBI Taxonomy" id="141349"/>
    <lineage>
        <taxon>Bacteria</taxon>
        <taxon>Bacillati</taxon>
        <taxon>Actinomycetota</taxon>
        <taxon>Actinomycetes</taxon>
        <taxon>Mycobacteriales</taxon>
        <taxon>Mycobacteriaceae</taxon>
        <taxon>Mycobacterium</taxon>
        <taxon>Mycobacterium simiae complex</taxon>
    </lineage>
</organism>
<evidence type="ECO:0000256" key="4">
    <source>
        <dbReference type="RuleBase" id="RU003345"/>
    </source>
</evidence>
<evidence type="ECO:0000313" key="7">
    <source>
        <dbReference type="Proteomes" id="UP001055171"/>
    </source>
</evidence>
<feature type="active site" evidence="3">
    <location>
        <position position="268"/>
    </location>
</feature>
<feature type="domain" description="Aldehyde dehydrogenase" evidence="5">
    <location>
        <begin position="31"/>
        <end position="492"/>
    </location>
</feature>
<dbReference type="InterPro" id="IPR015590">
    <property type="entry name" value="Aldehyde_DH_dom"/>
</dbReference>
<evidence type="ECO:0000259" key="5">
    <source>
        <dbReference type="Pfam" id="PF00171"/>
    </source>
</evidence>
<dbReference type="EMBL" id="CP092423">
    <property type="protein sequence ID" value="ULP41301.1"/>
    <property type="molecule type" value="Genomic_DNA"/>
</dbReference>
<name>A0ABY3UNX1_MYCLN</name>
<sequence>MTDDRVRMRMTELQTPKTLVDTYQLYIDGNWVEPADGRYDDISPASEQVIATAPDPSIGQVGDAIAAARQAFDSGPWGAMSAEQRAGCLSQLGDALIKHADDFFALSQVEWGCIANERMMQIDGAGFMSMYAAQLATQLTDQEVSGMGAGTTVLRHQPLGVVSVLTPWNFPHCLNVMKLNHALAAGNTVVLKPSPLTPLAGLALARIIDEYTDIPPGVVNVVTPSGVEAAKLLTTDPRIDMVSFTGSSVVGRQVMSAAGDTMKRLLLELGGKSASIVLDDTEITDEMLQQMLFDGCSLHAGQACILHSRLLLPDSLHDEVVDRLAALAGAVKVGDPTDPDVQMGPLISAAQRDRVEAHVATARSEGAKLVTGGRRPPGLHSGFYFEPTILTGVEPNSTIAQEEVFGPVMTVLRYRDEQDAIAIANNSQYGLSGAVWGADVDRAARVARRIRTGQVAVNGCSPGGAPFGGFKMSGLGREGGGLIGVHQYMEQMAIGVPA</sequence>
<evidence type="ECO:0000256" key="3">
    <source>
        <dbReference type="PROSITE-ProRule" id="PRU10007"/>
    </source>
</evidence>
<dbReference type="CDD" id="cd07089">
    <property type="entry name" value="ALDH_CddD-AldA-like"/>
    <property type="match status" value="1"/>
</dbReference>
<dbReference type="Proteomes" id="UP001055171">
    <property type="component" value="Chromosome"/>
</dbReference>
<proteinExistence type="inferred from homology"/>
<evidence type="ECO:0000256" key="1">
    <source>
        <dbReference type="ARBA" id="ARBA00009986"/>
    </source>
</evidence>
<dbReference type="PROSITE" id="PS00687">
    <property type="entry name" value="ALDEHYDE_DEHYDR_GLU"/>
    <property type="match status" value="1"/>
</dbReference>
<dbReference type="InterPro" id="IPR016162">
    <property type="entry name" value="Ald_DH_N"/>
</dbReference>
<dbReference type="Pfam" id="PF00171">
    <property type="entry name" value="Aldedh"/>
    <property type="match status" value="1"/>
</dbReference>
<dbReference type="InterPro" id="IPR029510">
    <property type="entry name" value="Ald_DH_CS_GLU"/>
</dbReference>